<organism evidence="2 3">
    <name type="scientific">Strongyloides venezuelensis</name>
    <name type="common">Threadworm</name>
    <dbReference type="NCBI Taxonomy" id="75913"/>
    <lineage>
        <taxon>Eukaryota</taxon>
        <taxon>Metazoa</taxon>
        <taxon>Ecdysozoa</taxon>
        <taxon>Nematoda</taxon>
        <taxon>Chromadorea</taxon>
        <taxon>Rhabditida</taxon>
        <taxon>Tylenchina</taxon>
        <taxon>Panagrolaimomorpha</taxon>
        <taxon>Strongyloidoidea</taxon>
        <taxon>Strongyloididae</taxon>
        <taxon>Strongyloides</taxon>
    </lineage>
</organism>
<name>A0A0K0FDX9_STRVS</name>
<reference evidence="2" key="1">
    <citation type="submission" date="2014-07" db="EMBL/GenBank/DDBJ databases">
        <authorList>
            <person name="Martin A.A"/>
            <person name="De Silva N."/>
        </authorList>
    </citation>
    <scope>NUCLEOTIDE SEQUENCE</scope>
</reference>
<feature type="transmembrane region" description="Helical" evidence="1">
    <location>
        <begin position="36"/>
        <end position="57"/>
    </location>
</feature>
<keyword evidence="1" id="KW-0472">Membrane</keyword>
<reference evidence="3" key="2">
    <citation type="submission" date="2015-08" db="UniProtKB">
        <authorList>
            <consortium name="WormBaseParasite"/>
        </authorList>
    </citation>
    <scope>IDENTIFICATION</scope>
</reference>
<evidence type="ECO:0000256" key="1">
    <source>
        <dbReference type="SAM" id="Phobius"/>
    </source>
</evidence>
<protein>
    <submittedName>
        <fullName evidence="3">Uncharacterized protein</fullName>
    </submittedName>
</protein>
<keyword evidence="1" id="KW-0812">Transmembrane</keyword>
<dbReference type="AlphaFoldDB" id="A0A0K0FDX9"/>
<accession>A0A0K0FDX9</accession>
<dbReference type="Proteomes" id="UP000035680">
    <property type="component" value="Unassembled WGS sequence"/>
</dbReference>
<keyword evidence="2" id="KW-1185">Reference proteome</keyword>
<sequence length="184" mass="20151">MDREMRLRAFMEDYTRLVQLLDNVITINETLKNIELIVAILVIEVIGLTFLAVLTIFCKKCCCVESHSSYDVTSGSVYKQSDSRLPSIANGTFKTSAKSTLLDNNPMLNTGNVTKRESFGTSGCREKTSILSSGGSPMVPSQTIPTFFKSTTLTTTGQQPLTATTDSPKRSSIDIINNYSSSKL</sequence>
<evidence type="ECO:0000313" key="3">
    <source>
        <dbReference type="WBParaSite" id="SVE_0705600.1"/>
    </source>
</evidence>
<proteinExistence type="predicted"/>
<keyword evidence="1" id="KW-1133">Transmembrane helix</keyword>
<evidence type="ECO:0000313" key="2">
    <source>
        <dbReference type="Proteomes" id="UP000035680"/>
    </source>
</evidence>
<dbReference type="WBParaSite" id="SVE_0705600.1">
    <property type="protein sequence ID" value="SVE_0705600.1"/>
    <property type="gene ID" value="SVE_0705600"/>
</dbReference>